<dbReference type="Pfam" id="PF25678">
    <property type="entry name" value="DUF7946"/>
    <property type="match status" value="1"/>
</dbReference>
<accession>A0ABN4XV89</accession>
<dbReference type="Pfam" id="PF25679">
    <property type="entry name" value="DUF7947"/>
    <property type="match status" value="1"/>
</dbReference>
<gene>
    <name evidence="3" type="ORF">B2J77_09060</name>
</gene>
<dbReference type="InterPro" id="IPR057707">
    <property type="entry name" value="DUF7947"/>
</dbReference>
<evidence type="ECO:0000259" key="1">
    <source>
        <dbReference type="Pfam" id="PF25678"/>
    </source>
</evidence>
<keyword evidence="4" id="KW-1185">Reference proteome</keyword>
<sequence>MVGWNEMTGVTGHMNMKYEGLDANRHLLDAGQYAKSVDGASRLYRLISHYCIYGKVLASREQSDIRCFSAPPKEGSFEQTLVILTGITHQMPAFADVYKKAFDWLTSQVLAYVKKALSGNPDVKELVEVIKDQAKQSSDLNHVMANGLIKANDNAHLSTERLTEKLLATLPLLVEAARTPMRNALAPIGKSCDQITQFADSEHPVEITEPEALAIRSNGEVSVGDPGDYVISRIYALSVDTGVCRVQIEGHSSSVHGKITDVALSFPNNAYTQAMGSHASLKVRARPVYKDGELHRLFITET</sequence>
<evidence type="ECO:0000259" key="2">
    <source>
        <dbReference type="Pfam" id="PF25679"/>
    </source>
</evidence>
<dbReference type="RefSeq" id="WP_078478417.1">
    <property type="nucleotide sequence ID" value="NZ_CP019952.1"/>
</dbReference>
<feature type="domain" description="DUF7947" evidence="2">
    <location>
        <begin position="233"/>
        <end position="301"/>
    </location>
</feature>
<dbReference type="Proteomes" id="UP000191010">
    <property type="component" value="Chromosome"/>
</dbReference>
<reference evidence="3 4" key="1">
    <citation type="submission" date="2017-02" db="EMBL/GenBank/DDBJ databases">
        <authorList>
            <person name="Guo L."/>
        </authorList>
    </citation>
    <scope>NUCLEOTIDE SEQUENCE [LARGE SCALE GENOMIC DNA]</scope>
    <source>
        <strain evidence="3 4">PRS09-11288</strain>
    </source>
</reference>
<dbReference type="EMBL" id="CP019952">
    <property type="protein sequence ID" value="AQW68350.1"/>
    <property type="molecule type" value="Genomic_DNA"/>
</dbReference>
<name>A0ABN4XV89_9PSED</name>
<dbReference type="InterPro" id="IPR057706">
    <property type="entry name" value="DUF7946"/>
</dbReference>
<organism evidence="3 4">
    <name type="scientific">Pseudomonas parafulva</name>
    <dbReference type="NCBI Taxonomy" id="157782"/>
    <lineage>
        <taxon>Bacteria</taxon>
        <taxon>Pseudomonadati</taxon>
        <taxon>Pseudomonadota</taxon>
        <taxon>Gammaproteobacteria</taxon>
        <taxon>Pseudomonadales</taxon>
        <taxon>Pseudomonadaceae</taxon>
        <taxon>Pseudomonas</taxon>
    </lineage>
</organism>
<evidence type="ECO:0000313" key="3">
    <source>
        <dbReference type="EMBL" id="AQW68350.1"/>
    </source>
</evidence>
<proteinExistence type="predicted"/>
<evidence type="ECO:0000313" key="4">
    <source>
        <dbReference type="Proteomes" id="UP000191010"/>
    </source>
</evidence>
<protein>
    <submittedName>
        <fullName evidence="3">Uncharacterized protein</fullName>
    </submittedName>
</protein>
<feature type="domain" description="DUF7946" evidence="1">
    <location>
        <begin position="14"/>
        <end position="216"/>
    </location>
</feature>